<dbReference type="PANTHER" id="PTHR46797">
    <property type="entry name" value="HTH-TYPE TRANSCRIPTIONAL REGULATOR"/>
    <property type="match status" value="1"/>
</dbReference>
<name>A0A3A4JVA9_9NOCA</name>
<dbReference type="InterPro" id="IPR010982">
    <property type="entry name" value="Lambda_DNA-bd_dom_sf"/>
</dbReference>
<proteinExistence type="predicted"/>
<comment type="caution">
    <text evidence="3">The sequence shown here is derived from an EMBL/GenBank/DDBJ whole genome shotgun (WGS) entry which is preliminary data.</text>
</comment>
<dbReference type="OrthoDB" id="6401124at2"/>
<feature type="domain" description="HTH cro/C1-type" evidence="2">
    <location>
        <begin position="13"/>
        <end position="67"/>
    </location>
</feature>
<evidence type="ECO:0000256" key="1">
    <source>
        <dbReference type="ARBA" id="ARBA00023125"/>
    </source>
</evidence>
<dbReference type="Gene3D" id="1.10.260.40">
    <property type="entry name" value="lambda repressor-like DNA-binding domains"/>
    <property type="match status" value="1"/>
</dbReference>
<gene>
    <name evidence="3" type="ORF">D5S18_18445</name>
</gene>
<dbReference type="AlphaFoldDB" id="A0A3A4JVA9"/>
<evidence type="ECO:0000259" key="2">
    <source>
        <dbReference type="PROSITE" id="PS50943"/>
    </source>
</evidence>
<dbReference type="SUPFAM" id="SSF47413">
    <property type="entry name" value="lambda repressor-like DNA-binding domains"/>
    <property type="match status" value="1"/>
</dbReference>
<evidence type="ECO:0000313" key="3">
    <source>
        <dbReference type="EMBL" id="RJO74133.1"/>
    </source>
</evidence>
<dbReference type="GO" id="GO:0005829">
    <property type="term" value="C:cytosol"/>
    <property type="evidence" value="ECO:0007669"/>
    <property type="project" value="TreeGrafter"/>
</dbReference>
<dbReference type="GO" id="GO:0003677">
    <property type="term" value="F:DNA binding"/>
    <property type="evidence" value="ECO:0007669"/>
    <property type="project" value="UniProtKB-KW"/>
</dbReference>
<dbReference type="InterPro" id="IPR050807">
    <property type="entry name" value="TransReg_Diox_bact_type"/>
</dbReference>
<dbReference type="InterPro" id="IPR001387">
    <property type="entry name" value="Cro/C1-type_HTH"/>
</dbReference>
<accession>A0A3A4JVA9</accession>
<sequence>MDSDNAGRIAATLRVARARRGITQEQLATLSTLAPQTISRFERGRREPRVSQLMRIAAALGTTPSELLAGVEAAA</sequence>
<keyword evidence="4" id="KW-1185">Reference proteome</keyword>
<protein>
    <submittedName>
        <fullName evidence="3">XRE family transcriptional regulator</fullName>
    </submittedName>
</protein>
<keyword evidence="1" id="KW-0238">DNA-binding</keyword>
<dbReference type="GO" id="GO:0003700">
    <property type="term" value="F:DNA-binding transcription factor activity"/>
    <property type="evidence" value="ECO:0007669"/>
    <property type="project" value="TreeGrafter"/>
</dbReference>
<dbReference type="EMBL" id="QZFU01000020">
    <property type="protein sequence ID" value="RJO74133.1"/>
    <property type="molecule type" value="Genomic_DNA"/>
</dbReference>
<dbReference type="RefSeq" id="WP_120042299.1">
    <property type="nucleotide sequence ID" value="NZ_QZFU01000020.1"/>
</dbReference>
<dbReference type="Pfam" id="PF01381">
    <property type="entry name" value="HTH_3"/>
    <property type="match status" value="1"/>
</dbReference>
<dbReference type="PANTHER" id="PTHR46797:SF1">
    <property type="entry name" value="METHYLPHOSPHONATE SYNTHASE"/>
    <property type="match status" value="1"/>
</dbReference>
<dbReference type="CDD" id="cd00093">
    <property type="entry name" value="HTH_XRE"/>
    <property type="match status" value="1"/>
</dbReference>
<organism evidence="3 4">
    <name type="scientific">Nocardia panacis</name>
    <dbReference type="NCBI Taxonomy" id="2340916"/>
    <lineage>
        <taxon>Bacteria</taxon>
        <taxon>Bacillati</taxon>
        <taxon>Actinomycetota</taxon>
        <taxon>Actinomycetes</taxon>
        <taxon>Mycobacteriales</taxon>
        <taxon>Nocardiaceae</taxon>
        <taxon>Nocardia</taxon>
    </lineage>
</organism>
<dbReference type="Proteomes" id="UP000266677">
    <property type="component" value="Unassembled WGS sequence"/>
</dbReference>
<evidence type="ECO:0000313" key="4">
    <source>
        <dbReference type="Proteomes" id="UP000266677"/>
    </source>
</evidence>
<dbReference type="PROSITE" id="PS50943">
    <property type="entry name" value="HTH_CROC1"/>
    <property type="match status" value="1"/>
</dbReference>
<dbReference type="SMART" id="SM00530">
    <property type="entry name" value="HTH_XRE"/>
    <property type="match status" value="1"/>
</dbReference>
<reference evidence="3 4" key="1">
    <citation type="submission" date="2018-09" db="EMBL/GenBank/DDBJ databases">
        <title>YIM PH21274 draft genome.</title>
        <authorList>
            <person name="Miao C."/>
        </authorList>
    </citation>
    <scope>NUCLEOTIDE SEQUENCE [LARGE SCALE GENOMIC DNA]</scope>
    <source>
        <strain evidence="3 4">YIM PH 21724</strain>
    </source>
</reference>